<evidence type="ECO:0000256" key="16">
    <source>
        <dbReference type="ARBA" id="ARBA00074148"/>
    </source>
</evidence>
<evidence type="ECO:0000256" key="18">
    <source>
        <dbReference type="SAM" id="MobiDB-lite"/>
    </source>
</evidence>
<keyword evidence="12 19" id="KW-0472">Membrane</keyword>
<dbReference type="Gene3D" id="3.30.1680.10">
    <property type="entry name" value="ligand-binding face of the semaphorins, domain 2"/>
    <property type="match status" value="1"/>
</dbReference>
<dbReference type="SUPFAM" id="SSF101912">
    <property type="entry name" value="Sema domain"/>
    <property type="match status" value="1"/>
</dbReference>
<feature type="transmembrane region" description="Helical" evidence="19">
    <location>
        <begin position="962"/>
        <end position="989"/>
    </location>
</feature>
<feature type="signal peptide" evidence="20">
    <location>
        <begin position="1"/>
        <end position="21"/>
    </location>
</feature>
<keyword evidence="8" id="KW-0677">Repeat</keyword>
<comment type="similarity">
    <text evidence="3">Belongs to the semaphorin family.</text>
</comment>
<evidence type="ECO:0000313" key="22">
    <source>
        <dbReference type="EMBL" id="KAL0818944.1"/>
    </source>
</evidence>
<dbReference type="PRINTS" id="PR01705">
    <property type="entry name" value="TSP1REPEAT"/>
</dbReference>
<organism evidence="22 23">
    <name type="scientific">Loxostege sticticalis</name>
    <name type="common">Beet webworm moth</name>
    <dbReference type="NCBI Taxonomy" id="481309"/>
    <lineage>
        <taxon>Eukaryota</taxon>
        <taxon>Metazoa</taxon>
        <taxon>Ecdysozoa</taxon>
        <taxon>Arthropoda</taxon>
        <taxon>Hexapoda</taxon>
        <taxon>Insecta</taxon>
        <taxon>Pterygota</taxon>
        <taxon>Neoptera</taxon>
        <taxon>Endopterygota</taxon>
        <taxon>Lepidoptera</taxon>
        <taxon>Glossata</taxon>
        <taxon>Ditrysia</taxon>
        <taxon>Pyraloidea</taxon>
        <taxon>Crambidae</taxon>
        <taxon>Pyraustinae</taxon>
        <taxon>Loxostege</taxon>
    </lineage>
</organism>
<evidence type="ECO:0000256" key="5">
    <source>
        <dbReference type="ARBA" id="ARBA00022525"/>
    </source>
</evidence>
<keyword evidence="15" id="KW-0393">Immunoglobulin domain</keyword>
<comment type="caution">
    <text evidence="22">The sequence shown here is derived from an EMBL/GenBank/DDBJ whole genome shotgun (WGS) entry which is preliminary data.</text>
</comment>
<evidence type="ECO:0000256" key="14">
    <source>
        <dbReference type="ARBA" id="ARBA00023180"/>
    </source>
</evidence>
<keyword evidence="5" id="KW-0964">Secreted</keyword>
<evidence type="ECO:0000256" key="10">
    <source>
        <dbReference type="ARBA" id="ARBA00022902"/>
    </source>
</evidence>
<evidence type="ECO:0000256" key="4">
    <source>
        <dbReference type="ARBA" id="ARBA00022473"/>
    </source>
</evidence>
<keyword evidence="14" id="KW-0325">Glycoprotein</keyword>
<dbReference type="InterPro" id="IPR016201">
    <property type="entry name" value="PSI"/>
</dbReference>
<dbReference type="Pfam" id="PF01403">
    <property type="entry name" value="Sema"/>
    <property type="match status" value="1"/>
</dbReference>
<keyword evidence="6 19" id="KW-0812">Transmembrane</keyword>
<dbReference type="SMART" id="SM00209">
    <property type="entry name" value="TSP1"/>
    <property type="match status" value="6"/>
</dbReference>
<dbReference type="AlphaFoldDB" id="A0ABD0SGI1"/>
<dbReference type="InterPro" id="IPR000884">
    <property type="entry name" value="TSP1_rpt"/>
</dbReference>
<name>A0ABD0SGI1_LOXSC</name>
<gene>
    <name evidence="22" type="ORF">ABMA28_008243</name>
</gene>
<dbReference type="InterPro" id="IPR036352">
    <property type="entry name" value="Semap_dom_sf"/>
</dbReference>
<reference evidence="22 23" key="1">
    <citation type="submission" date="2024-06" db="EMBL/GenBank/DDBJ databases">
        <title>A chromosome-level genome assembly of beet webworm, Loxostege sticticalis.</title>
        <authorList>
            <person name="Zhang Y."/>
        </authorList>
    </citation>
    <scope>NUCLEOTIDE SEQUENCE [LARGE SCALE GENOMIC DNA]</scope>
    <source>
        <strain evidence="22">AQ028</strain>
        <tissue evidence="22">Male pupae</tissue>
    </source>
</reference>
<comment type="subcellular location">
    <subcellularLocation>
        <location evidence="1">Membrane</location>
        <topology evidence="1">Single-pass membrane protein</topology>
    </subcellularLocation>
    <subcellularLocation>
        <location evidence="2">Secreted</location>
    </subcellularLocation>
</comment>
<keyword evidence="4" id="KW-0217">Developmental protein</keyword>
<dbReference type="FunFam" id="2.20.100.10:FF:000001">
    <property type="entry name" value="semaphorin-5A isoform X1"/>
    <property type="match status" value="2"/>
</dbReference>
<dbReference type="FunFam" id="2.130.10.10:FF:000369">
    <property type="entry name" value="semaphorin-2A isoform X1"/>
    <property type="match status" value="1"/>
</dbReference>
<dbReference type="Pfam" id="PF01437">
    <property type="entry name" value="PSI"/>
    <property type="match status" value="1"/>
</dbReference>
<evidence type="ECO:0000256" key="8">
    <source>
        <dbReference type="ARBA" id="ARBA00022737"/>
    </source>
</evidence>
<feature type="domain" description="Sema" evidence="21">
    <location>
        <begin position="20"/>
        <end position="479"/>
    </location>
</feature>
<evidence type="ECO:0000256" key="11">
    <source>
        <dbReference type="ARBA" id="ARBA00022989"/>
    </source>
</evidence>
<dbReference type="PROSITE" id="PS51004">
    <property type="entry name" value="SEMA"/>
    <property type="match status" value="1"/>
</dbReference>
<keyword evidence="7 20" id="KW-0732">Signal</keyword>
<dbReference type="Proteomes" id="UP001549921">
    <property type="component" value="Unassembled WGS sequence"/>
</dbReference>
<evidence type="ECO:0000256" key="15">
    <source>
        <dbReference type="ARBA" id="ARBA00023319"/>
    </source>
</evidence>
<evidence type="ECO:0000256" key="13">
    <source>
        <dbReference type="ARBA" id="ARBA00023157"/>
    </source>
</evidence>
<evidence type="ECO:0000256" key="2">
    <source>
        <dbReference type="ARBA" id="ARBA00004613"/>
    </source>
</evidence>
<protein>
    <recommendedName>
        <fullName evidence="16">Semaphorin-2A</fullName>
    </recommendedName>
</protein>
<dbReference type="Gene3D" id="2.20.100.10">
    <property type="entry name" value="Thrombospondin type-1 (TSP1) repeat"/>
    <property type="match status" value="4"/>
</dbReference>
<keyword evidence="13" id="KW-1015">Disulfide bond</keyword>
<dbReference type="InterPro" id="IPR015943">
    <property type="entry name" value="WD40/YVTN_repeat-like_dom_sf"/>
</dbReference>
<evidence type="ECO:0000256" key="20">
    <source>
        <dbReference type="SAM" id="SignalP"/>
    </source>
</evidence>
<dbReference type="GO" id="GO:0007399">
    <property type="term" value="P:nervous system development"/>
    <property type="evidence" value="ECO:0007669"/>
    <property type="project" value="UniProtKB-KW"/>
</dbReference>
<dbReference type="PANTHER" id="PTHR11036">
    <property type="entry name" value="SEMAPHORIN"/>
    <property type="match status" value="1"/>
</dbReference>
<dbReference type="InterPro" id="IPR027231">
    <property type="entry name" value="Semaphorin"/>
</dbReference>
<dbReference type="GO" id="GO:0005576">
    <property type="term" value="C:extracellular region"/>
    <property type="evidence" value="ECO:0007669"/>
    <property type="project" value="UniProtKB-SubCell"/>
</dbReference>
<dbReference type="EMBL" id="JBEDNZ010000021">
    <property type="protein sequence ID" value="KAL0818944.1"/>
    <property type="molecule type" value="Genomic_DNA"/>
</dbReference>
<proteinExistence type="inferred from homology"/>
<dbReference type="FunFam" id="2.20.100.10:FF:000021">
    <property type="entry name" value="semaphorin-5B isoform X1"/>
    <property type="match status" value="1"/>
</dbReference>
<feature type="region of interest" description="Disordered" evidence="18">
    <location>
        <begin position="1081"/>
        <end position="1104"/>
    </location>
</feature>
<evidence type="ECO:0000256" key="1">
    <source>
        <dbReference type="ARBA" id="ARBA00004167"/>
    </source>
</evidence>
<dbReference type="SMART" id="SM00630">
    <property type="entry name" value="Sema"/>
    <property type="match status" value="1"/>
</dbReference>
<evidence type="ECO:0000256" key="19">
    <source>
        <dbReference type="SAM" id="Phobius"/>
    </source>
</evidence>
<evidence type="ECO:0000256" key="17">
    <source>
        <dbReference type="PROSITE-ProRule" id="PRU00352"/>
    </source>
</evidence>
<evidence type="ECO:0000259" key="21">
    <source>
        <dbReference type="PROSITE" id="PS51004"/>
    </source>
</evidence>
<comment type="caution">
    <text evidence="17">Lacks conserved residue(s) required for the propagation of feature annotation.</text>
</comment>
<sequence length="1104" mass="122062">MAWFRIYRIAALVLLSTLSKGELPEDDFRIINRQDLLASDSDIFEDKDSKSFSQLLFDVARDQVIVGARDALYRLSLRSLRQHEKADWPAPPEKVKMCQYKGQTEEDCHNYVKVLLSHGHKVFACGTNAFSPMCSWREIESISTELESVTGIANCPYNPHANVTAILTSNGEYYAGTPTDFGSSDTAICRSSGSALRDTGMLRTPQYDLNWLNEPQFVGSFEDDHFVYFVFREMAVEFMNCGKTIYSRIARVCKNDKGGYLLFKDKWSTFLKARLKCPVPGDVPFYYDEVQSVEYLPQEKILVAAFTTPSNSIIGSAVCIYNMSDIHAAFEGPFKVQDTPTNTWEPRSPSIQTKDHFRCRPDASTHQAIEYHNYKLMYESVQPISGEPVFKVTSHRFRHVTVDVTQTKSVGKQFVVFVATQAGEVMKLAILPHFVGACLVEVWKLGDAEKDIDVQAMQFVKETMSVYVGTSNGILRIGSERCDRYKSRSGCVGASDPYCAWDGARELCVRVRGRSDPELVQSTSSCPASTTPVDGGWSSWSAWAPCMQDGTSHSAYAEDKPDMCMCRTRRCDNPKPANGGQTCQGPQISVTNCTVHGAWSPWSGWSECSASCGIAVKSRRRSCSAPEPKFGGRVCVGLDSQDVYCTNLPPCPDPNLAPIDGGWSSWGPWSVCTSAGGANCGPSAGWKERRRNCTEPAPKHGGADCEGNKTERQICDLRPCEVRKATAWTPWVQIPDNTSEGSYMEKRFKFLCKAQSPEQIKLTLAKEEERYCTGRGRCSSEPLEEDSGWEAWGPWGTCSAVCGGGQQARTRRCRRQPCTGSAEMLRACNTHACSGEWSCWSEWGECTGGCGEGGAAGHRTRTRKCLSPEGCDAGAAMERRVCVNNCAESEAGWGEWGVWSSCDNGERVRRRGCQSGACVGPQLQVSLCSDDQDMDNELYAMPAYSQNVEMASFVTMSDKESLGVASIVGCVVAAFVMGCLTCLACVVFVQRRGSRFPWRRRTRVPSSPHYITAKQNSYVTVPLKEVPRKAKRQPSFTGIGGGSGIVLSKSNNIANANNHNTAMTTPKLYPKAIANEYDSMGTLRRHSNQPNNKNNLDAEEDKFY</sequence>
<dbReference type="SMART" id="SM00423">
    <property type="entry name" value="PSI"/>
    <property type="match status" value="1"/>
</dbReference>
<accession>A0ABD0SGI1</accession>
<dbReference type="Pfam" id="PF00090">
    <property type="entry name" value="TSP_1"/>
    <property type="match status" value="3"/>
</dbReference>
<evidence type="ECO:0000313" key="23">
    <source>
        <dbReference type="Proteomes" id="UP001549921"/>
    </source>
</evidence>
<feature type="chain" id="PRO_5044809296" description="Semaphorin-2A" evidence="20">
    <location>
        <begin position="22"/>
        <end position="1104"/>
    </location>
</feature>
<dbReference type="InterPro" id="IPR001627">
    <property type="entry name" value="Semap_dom"/>
</dbReference>
<keyword evidence="10" id="KW-0524">Neurogenesis</keyword>
<dbReference type="InterPro" id="IPR002165">
    <property type="entry name" value="Plexin_repeat"/>
</dbReference>
<dbReference type="GO" id="GO:0030154">
    <property type="term" value="P:cell differentiation"/>
    <property type="evidence" value="ECO:0007669"/>
    <property type="project" value="UniProtKB-KW"/>
</dbReference>
<dbReference type="SUPFAM" id="SSF82895">
    <property type="entry name" value="TSP-1 type 1 repeat"/>
    <property type="match status" value="4"/>
</dbReference>
<keyword evidence="11 19" id="KW-1133">Transmembrane helix</keyword>
<dbReference type="PANTHER" id="PTHR11036:SF79">
    <property type="entry name" value="SEMAPHORIN 5C, ISOFORM A"/>
    <property type="match status" value="1"/>
</dbReference>
<evidence type="ECO:0000256" key="3">
    <source>
        <dbReference type="ARBA" id="ARBA00009492"/>
    </source>
</evidence>
<evidence type="ECO:0000256" key="7">
    <source>
        <dbReference type="ARBA" id="ARBA00022729"/>
    </source>
</evidence>
<dbReference type="Gene3D" id="2.130.10.10">
    <property type="entry name" value="YVTN repeat-like/Quinoprotein amine dehydrogenase"/>
    <property type="match status" value="1"/>
</dbReference>
<dbReference type="GO" id="GO:0016020">
    <property type="term" value="C:membrane"/>
    <property type="evidence" value="ECO:0007669"/>
    <property type="project" value="UniProtKB-SubCell"/>
</dbReference>
<evidence type="ECO:0000256" key="9">
    <source>
        <dbReference type="ARBA" id="ARBA00022782"/>
    </source>
</evidence>
<dbReference type="Pfam" id="PF23260">
    <property type="entry name" value="TSP1_2"/>
    <property type="match status" value="1"/>
</dbReference>
<keyword evidence="9" id="KW-0221">Differentiation</keyword>
<evidence type="ECO:0000256" key="12">
    <source>
        <dbReference type="ARBA" id="ARBA00023136"/>
    </source>
</evidence>
<evidence type="ECO:0000256" key="6">
    <source>
        <dbReference type="ARBA" id="ARBA00022692"/>
    </source>
</evidence>
<dbReference type="PROSITE" id="PS50092">
    <property type="entry name" value="TSP1"/>
    <property type="match status" value="6"/>
</dbReference>
<dbReference type="InterPro" id="IPR057563">
    <property type="entry name" value="Sema5A/B-like_TSP-1"/>
</dbReference>
<dbReference type="SUPFAM" id="SSF103575">
    <property type="entry name" value="Plexin repeat"/>
    <property type="match status" value="1"/>
</dbReference>
<dbReference type="InterPro" id="IPR036383">
    <property type="entry name" value="TSP1_rpt_sf"/>
</dbReference>